<proteinExistence type="predicted"/>
<dbReference type="Proteomes" id="UP000000763">
    <property type="component" value="Chromosome 11"/>
</dbReference>
<name>Q2R752_ORYSJ</name>
<feature type="region of interest" description="Disordered" evidence="1">
    <location>
        <begin position="289"/>
        <end position="310"/>
    </location>
</feature>
<evidence type="ECO:0000256" key="1">
    <source>
        <dbReference type="SAM" id="MobiDB-lite"/>
    </source>
</evidence>
<dbReference type="PANTHER" id="PTHR33067">
    <property type="entry name" value="RNA-DIRECTED DNA POLYMERASE-RELATED"/>
    <property type="match status" value="1"/>
</dbReference>
<dbReference type="SUPFAM" id="SSF50630">
    <property type="entry name" value="Acid proteases"/>
    <property type="match status" value="1"/>
</dbReference>
<evidence type="ECO:0000313" key="3">
    <source>
        <dbReference type="Proteomes" id="UP000000763"/>
    </source>
</evidence>
<accession>Q2R752</accession>
<dbReference type="CDD" id="cd00303">
    <property type="entry name" value="retropepsin_like"/>
    <property type="match status" value="1"/>
</dbReference>
<protein>
    <submittedName>
        <fullName evidence="2">Uncharacterized protein</fullName>
    </submittedName>
</protein>
<dbReference type="PANTHER" id="PTHR33067:SF32">
    <property type="entry name" value="ASPARTIC PEPTIDASE DDI1-TYPE DOMAIN-CONTAINING PROTEIN"/>
    <property type="match status" value="1"/>
</dbReference>
<dbReference type="InterPro" id="IPR021109">
    <property type="entry name" value="Peptidase_aspartic_dom_sf"/>
</dbReference>
<dbReference type="Gene3D" id="2.40.70.10">
    <property type="entry name" value="Acid Proteases"/>
    <property type="match status" value="1"/>
</dbReference>
<dbReference type="EMBL" id="AC120308">
    <property type="protein sequence ID" value="AAX95303.1"/>
    <property type="molecule type" value="Genomic_DNA"/>
</dbReference>
<organism evidence="2 3">
    <name type="scientific">Oryza sativa subsp. japonica</name>
    <name type="common">Rice</name>
    <dbReference type="NCBI Taxonomy" id="39947"/>
    <lineage>
        <taxon>Eukaryota</taxon>
        <taxon>Viridiplantae</taxon>
        <taxon>Streptophyta</taxon>
        <taxon>Embryophyta</taxon>
        <taxon>Tracheophyta</taxon>
        <taxon>Spermatophyta</taxon>
        <taxon>Magnoliopsida</taxon>
        <taxon>Liliopsida</taxon>
        <taxon>Poales</taxon>
        <taxon>Poaceae</taxon>
        <taxon>BOP clade</taxon>
        <taxon>Oryzoideae</taxon>
        <taxon>Oryzeae</taxon>
        <taxon>Oryzinae</taxon>
        <taxon>Oryza</taxon>
        <taxon>Oryza sativa</taxon>
    </lineage>
</organism>
<dbReference type="Pfam" id="PF13650">
    <property type="entry name" value="Asp_protease_2"/>
    <property type="match status" value="1"/>
</dbReference>
<evidence type="ECO:0000313" key="2">
    <source>
        <dbReference type="EMBL" id="AAX95303.1"/>
    </source>
</evidence>
<sequence length="553" mass="62235">MADKTLREFIDPSADNVAIGSQINMGDVDFDLKSSLITMAQASPFCGKPNEDANAHLQQFLEICSTYTIKGISPDAVRLRLFPFSLLGRAKQWFYANRAAVNTWDKCSTLILQNFYNGLMPMSRNHLDAATGGAFFSKMVRGAVDLIENMVSNMGWSEERLQTHQRGMHTVKEIELLATKLDLLRKHLDDDKKRPQVTVKALDSHVTYEVCSNMGHSGNDCPETREEAMYMGNNNNGHHPQGGQGWNQPRPDYYGDQLASLVPANETRRILGQPDSSVENVKAITTRGGTNGIAKEAPSNDSADKEVQPEKTVPQIYCDTRLLPFPQRSRKPLADEQLARFVEVIQKIHINVPLLDAMQVPTYARYLKDILNNKRLLPTTEVVKLTEQCNDVILHKLPEKKKDPRCPTITCSIRAHQFDRALCDLGASVSVMPKDVFDKLNFTVLASTPMRLQLANSSVRYPAGIAEEVPFKIRDFFIPFDFVVLDMDTGKETPLILGRSFLSTTGANIDVGTGSILFHINGKEEKFEFQSSTGQTRRIYKWSKWSHPRWIAW</sequence>
<dbReference type="AlphaFoldDB" id="Q2R752"/>
<reference evidence="3" key="1">
    <citation type="journal article" date="2005" name="Nature">
        <title>The map-based sequence of the rice genome.</title>
        <authorList>
            <consortium name="International rice genome sequencing project (IRGSP)"/>
            <person name="Matsumoto T."/>
            <person name="Wu J."/>
            <person name="Kanamori H."/>
            <person name="Katayose Y."/>
            <person name="Fujisawa M."/>
            <person name="Namiki N."/>
            <person name="Mizuno H."/>
            <person name="Yamamoto K."/>
            <person name="Antonio B.A."/>
            <person name="Baba T."/>
            <person name="Sakata K."/>
            <person name="Nagamura Y."/>
            <person name="Aoki H."/>
            <person name="Arikawa K."/>
            <person name="Arita K."/>
            <person name="Bito T."/>
            <person name="Chiden Y."/>
            <person name="Fujitsuka N."/>
            <person name="Fukunaka R."/>
            <person name="Hamada M."/>
            <person name="Harada C."/>
            <person name="Hayashi A."/>
            <person name="Hijishita S."/>
            <person name="Honda M."/>
            <person name="Hosokawa S."/>
            <person name="Ichikawa Y."/>
            <person name="Idonuma A."/>
            <person name="Iijima M."/>
            <person name="Ikeda M."/>
            <person name="Ikeno M."/>
            <person name="Ito K."/>
            <person name="Ito S."/>
            <person name="Ito T."/>
            <person name="Ito Y."/>
            <person name="Ito Y."/>
            <person name="Iwabuchi A."/>
            <person name="Kamiya K."/>
            <person name="Karasawa W."/>
            <person name="Kurita K."/>
            <person name="Katagiri S."/>
            <person name="Kikuta A."/>
            <person name="Kobayashi H."/>
            <person name="Kobayashi N."/>
            <person name="Machita K."/>
            <person name="Maehara T."/>
            <person name="Masukawa M."/>
            <person name="Mizubayashi T."/>
            <person name="Mukai Y."/>
            <person name="Nagasaki H."/>
            <person name="Nagata Y."/>
            <person name="Naito S."/>
            <person name="Nakashima M."/>
            <person name="Nakama Y."/>
            <person name="Nakamichi Y."/>
            <person name="Nakamura M."/>
            <person name="Meguro A."/>
            <person name="Negishi M."/>
            <person name="Ohta I."/>
            <person name="Ohta T."/>
            <person name="Okamoto M."/>
            <person name="Ono N."/>
            <person name="Saji S."/>
            <person name="Sakaguchi M."/>
            <person name="Sakai K."/>
            <person name="Shibata M."/>
            <person name="Shimokawa T."/>
            <person name="Song J."/>
            <person name="Takazaki Y."/>
            <person name="Terasawa K."/>
            <person name="Tsugane M."/>
            <person name="Tsuji K."/>
            <person name="Ueda S."/>
            <person name="Waki K."/>
            <person name="Yamagata H."/>
            <person name="Yamamoto M."/>
            <person name="Yamamoto S."/>
            <person name="Yamane H."/>
            <person name="Yoshiki S."/>
            <person name="Yoshihara R."/>
            <person name="Yukawa K."/>
            <person name="Zhong H."/>
            <person name="Yano M."/>
            <person name="Yuan Q."/>
            <person name="Ouyang S."/>
            <person name="Liu J."/>
            <person name="Jones K.M."/>
            <person name="Gansberger K."/>
            <person name="Moffat K."/>
            <person name="Hill J."/>
            <person name="Bera J."/>
            <person name="Fadrosh D."/>
            <person name="Jin S."/>
            <person name="Johri S."/>
            <person name="Kim M."/>
            <person name="Overton L."/>
            <person name="Reardon M."/>
            <person name="Tsitrin T."/>
            <person name="Vuong H."/>
            <person name="Weaver B."/>
            <person name="Ciecko A."/>
            <person name="Tallon L."/>
            <person name="Jackson J."/>
            <person name="Pai G."/>
            <person name="Aken S.V."/>
            <person name="Utterback T."/>
            <person name="Reidmuller S."/>
            <person name="Feldblyum T."/>
            <person name="Hsiao J."/>
            <person name="Zismann V."/>
            <person name="Iobst S."/>
            <person name="de Vazeille A.R."/>
            <person name="Buell C.R."/>
            <person name="Ying K."/>
            <person name="Li Y."/>
            <person name="Lu T."/>
            <person name="Huang Y."/>
            <person name="Zhao Q."/>
            <person name="Feng Q."/>
            <person name="Zhang L."/>
            <person name="Zhu J."/>
            <person name="Weng Q."/>
            <person name="Mu J."/>
            <person name="Lu Y."/>
            <person name="Fan D."/>
            <person name="Liu Y."/>
            <person name="Guan J."/>
            <person name="Zhang Y."/>
            <person name="Yu S."/>
            <person name="Liu X."/>
            <person name="Zhang Y."/>
            <person name="Hong G."/>
            <person name="Han B."/>
            <person name="Choisne N."/>
            <person name="Demange N."/>
            <person name="Orjeda G."/>
            <person name="Samain S."/>
            <person name="Cattolico L."/>
            <person name="Pelletier E."/>
            <person name="Couloux A."/>
            <person name="Segurens B."/>
            <person name="Wincker P."/>
            <person name="D'Hont A."/>
            <person name="Scarpelli C."/>
            <person name="Weissenbach J."/>
            <person name="Salanoubat M."/>
            <person name="Quetier F."/>
            <person name="Yu Y."/>
            <person name="Kim H.R."/>
            <person name="Rambo T."/>
            <person name="Currie J."/>
            <person name="Collura K."/>
            <person name="Luo M."/>
            <person name="Yang T."/>
            <person name="Ammiraju J.S.S."/>
            <person name="Engler F."/>
            <person name="Soderlund C."/>
            <person name="Wing R.A."/>
            <person name="Palmer L.E."/>
            <person name="de la Bastide M."/>
            <person name="Spiegel L."/>
            <person name="Nascimento L."/>
            <person name="Zutavern T."/>
            <person name="O'Shaughnessy A."/>
            <person name="Dike S."/>
            <person name="Dedhia N."/>
            <person name="Preston R."/>
            <person name="Balija V."/>
            <person name="McCombie W.R."/>
            <person name="Chow T."/>
            <person name="Chen H."/>
            <person name="Chung M."/>
            <person name="Chen C."/>
            <person name="Shaw J."/>
            <person name="Wu H."/>
            <person name="Hsiao K."/>
            <person name="Chao Y."/>
            <person name="Chu M."/>
            <person name="Cheng C."/>
            <person name="Hour A."/>
            <person name="Lee P."/>
            <person name="Lin S."/>
            <person name="Lin Y."/>
            <person name="Liou J."/>
            <person name="Liu S."/>
            <person name="Hsing Y."/>
            <person name="Raghuvanshi S."/>
            <person name="Mohanty A."/>
            <person name="Bharti A.K."/>
            <person name="Gaur A."/>
            <person name="Gupta V."/>
            <person name="Kumar D."/>
            <person name="Ravi V."/>
            <person name="Vij S."/>
            <person name="Kapur A."/>
            <person name="Khurana P."/>
            <person name="Khurana P."/>
            <person name="Khurana J.P."/>
            <person name="Tyagi A.K."/>
            <person name="Gaikwad K."/>
            <person name="Singh A."/>
            <person name="Dalal V."/>
            <person name="Srivastava S."/>
            <person name="Dixit A."/>
            <person name="Pal A.K."/>
            <person name="Ghazi I.A."/>
            <person name="Yadav M."/>
            <person name="Pandit A."/>
            <person name="Bhargava A."/>
            <person name="Sureshbabu K."/>
            <person name="Batra K."/>
            <person name="Sharma T.R."/>
            <person name="Mohapatra T."/>
            <person name="Singh N.K."/>
            <person name="Messing J."/>
            <person name="Nelson A.B."/>
            <person name="Fuks G."/>
            <person name="Kavchok S."/>
            <person name="Keizer G."/>
            <person name="Linton E."/>
            <person name="Llaca V."/>
            <person name="Song R."/>
            <person name="Tanyolac B."/>
            <person name="Young S."/>
            <person name="Ho-Il K."/>
            <person name="Hahn J.H."/>
            <person name="Sangsakoo G."/>
            <person name="Vanavichit A."/>
            <person name="de Mattos Luiz.A.T."/>
            <person name="Zimmer P.D."/>
            <person name="Malone G."/>
            <person name="Dellagostin O."/>
            <person name="de Oliveira A.C."/>
            <person name="Bevan M."/>
            <person name="Bancroft I."/>
            <person name="Minx P."/>
            <person name="Cordum H."/>
            <person name="Wilson R."/>
            <person name="Cheng Z."/>
            <person name="Jin W."/>
            <person name="Jiang J."/>
            <person name="Leong S.A."/>
            <person name="Iwama H."/>
            <person name="Gojobori T."/>
            <person name="Itoh T."/>
            <person name="Niimura Y."/>
            <person name="Fujii Y."/>
            <person name="Habara T."/>
            <person name="Sakai H."/>
            <person name="Sato Y."/>
            <person name="Wilson G."/>
            <person name="Kumar K."/>
            <person name="McCouch S."/>
            <person name="Juretic N."/>
            <person name="Hoen D."/>
            <person name="Wright S."/>
            <person name="Bruskiewich R."/>
            <person name="Bureau T."/>
            <person name="Miyao A."/>
            <person name="Hirochika H."/>
            <person name="Nishikawa T."/>
            <person name="Kadowaki K."/>
            <person name="Sugiura M."/>
            <person name="Burr B."/>
            <person name="Sasaki T."/>
        </authorList>
    </citation>
    <scope>NUCLEOTIDE SEQUENCE [LARGE SCALE GENOMIC DNA]</scope>
    <source>
        <strain evidence="3">cv. Nipponbare</strain>
    </source>
</reference>
<reference evidence="3" key="2">
    <citation type="journal article" date="2008" name="Nucleic Acids Res.">
        <title>The rice annotation project database (RAP-DB): 2008 update.</title>
        <authorList>
            <consortium name="The rice annotation project (RAP)"/>
        </authorList>
    </citation>
    <scope>GENOME REANNOTATION</scope>
    <source>
        <strain evidence="3">cv. Nipponbare</strain>
    </source>
</reference>